<evidence type="ECO:0000256" key="1">
    <source>
        <dbReference type="SAM" id="Phobius"/>
    </source>
</evidence>
<dbReference type="InterPro" id="IPR036938">
    <property type="entry name" value="PAP2/HPO_sf"/>
</dbReference>
<dbReference type="Pfam" id="PF01569">
    <property type="entry name" value="PAP2"/>
    <property type="match status" value="1"/>
</dbReference>
<feature type="transmembrane region" description="Helical" evidence="1">
    <location>
        <begin position="213"/>
        <end position="229"/>
    </location>
</feature>
<proteinExistence type="predicted"/>
<dbReference type="PANTHER" id="PTHR14969">
    <property type="entry name" value="SPHINGOSINE-1-PHOSPHATE PHOSPHOHYDROLASE"/>
    <property type="match status" value="1"/>
</dbReference>
<dbReference type="eggNOG" id="arCOG03058">
    <property type="taxonomic scope" value="Archaea"/>
</dbReference>
<evidence type="ECO:0000313" key="4">
    <source>
        <dbReference type="Proteomes" id="UP000011602"/>
    </source>
</evidence>
<dbReference type="SUPFAM" id="SSF48317">
    <property type="entry name" value="Acid phosphatase/Vanadium-dependent haloperoxidase"/>
    <property type="match status" value="1"/>
</dbReference>
<keyword evidence="4" id="KW-1185">Reference proteome</keyword>
<organism evidence="3 4">
    <name type="scientific">Natronolimnohabitans innermongolicus JCM 12255</name>
    <dbReference type="NCBI Taxonomy" id="1227499"/>
    <lineage>
        <taxon>Archaea</taxon>
        <taxon>Methanobacteriati</taxon>
        <taxon>Methanobacteriota</taxon>
        <taxon>Stenosarchaea group</taxon>
        <taxon>Halobacteria</taxon>
        <taxon>Halobacteriales</taxon>
        <taxon>Natrialbaceae</taxon>
        <taxon>Natronolimnohabitans</taxon>
    </lineage>
</organism>
<accession>L9XAR7</accession>
<dbReference type="OrthoDB" id="10182at2157"/>
<comment type="caution">
    <text evidence="3">The sequence shown here is derived from an EMBL/GenBank/DDBJ whole genome shotgun (WGS) entry which is preliminary data.</text>
</comment>
<keyword evidence="1" id="KW-1133">Transmembrane helix</keyword>
<feature type="transmembrane region" description="Helical" evidence="1">
    <location>
        <begin position="266"/>
        <end position="288"/>
    </location>
</feature>
<feature type="transmembrane region" description="Helical" evidence="1">
    <location>
        <begin position="241"/>
        <end position="260"/>
    </location>
</feature>
<dbReference type="InterPro" id="IPR000326">
    <property type="entry name" value="PAP2/HPO"/>
</dbReference>
<name>L9XAR7_9EURY</name>
<feature type="transmembrane region" description="Helical" evidence="1">
    <location>
        <begin position="49"/>
        <end position="67"/>
    </location>
</feature>
<evidence type="ECO:0000259" key="2">
    <source>
        <dbReference type="Pfam" id="PF01569"/>
    </source>
</evidence>
<dbReference type="Gene3D" id="1.20.144.10">
    <property type="entry name" value="Phosphatidic acid phosphatase type 2/haloperoxidase"/>
    <property type="match status" value="1"/>
</dbReference>
<dbReference type="RefSeq" id="WP_007258796.1">
    <property type="nucleotide sequence ID" value="NZ_AOHZ01000040.1"/>
</dbReference>
<keyword evidence="1" id="KW-0472">Membrane</keyword>
<protein>
    <submittedName>
        <fullName evidence="3">PA-phosphatase-like phosphoesterase</fullName>
    </submittedName>
</protein>
<feature type="transmembrane region" description="Helical" evidence="1">
    <location>
        <begin position="109"/>
        <end position="127"/>
    </location>
</feature>
<reference evidence="3 4" key="1">
    <citation type="journal article" date="2014" name="PLoS Genet.">
        <title>Phylogenetically driven sequencing of extremely halophilic archaea reveals strategies for static and dynamic osmo-response.</title>
        <authorList>
            <person name="Becker E.A."/>
            <person name="Seitzer P.M."/>
            <person name="Tritt A."/>
            <person name="Larsen D."/>
            <person name="Krusor M."/>
            <person name="Yao A.I."/>
            <person name="Wu D."/>
            <person name="Madern D."/>
            <person name="Eisen J.A."/>
            <person name="Darling A.E."/>
            <person name="Facciotti M.T."/>
        </authorList>
    </citation>
    <scope>NUCLEOTIDE SEQUENCE [LARGE SCALE GENOMIC DNA]</scope>
    <source>
        <strain evidence="3 4">JCM 12255</strain>
    </source>
</reference>
<feature type="transmembrane region" description="Helical" evidence="1">
    <location>
        <begin position="188"/>
        <end position="207"/>
    </location>
</feature>
<dbReference type="STRING" id="1227499.C493_07474"/>
<evidence type="ECO:0000313" key="3">
    <source>
        <dbReference type="EMBL" id="ELY57713.1"/>
    </source>
</evidence>
<dbReference type="PANTHER" id="PTHR14969:SF13">
    <property type="entry name" value="AT30094P"/>
    <property type="match status" value="1"/>
</dbReference>
<feature type="transmembrane region" description="Helical" evidence="1">
    <location>
        <begin position="134"/>
        <end position="153"/>
    </location>
</feature>
<dbReference type="EMBL" id="AOHZ01000040">
    <property type="protein sequence ID" value="ELY57713.1"/>
    <property type="molecule type" value="Genomic_DNA"/>
</dbReference>
<feature type="domain" description="Phosphatidic acid phosphatase type 2/haloperoxidase" evidence="2">
    <location>
        <begin position="57"/>
        <end position="177"/>
    </location>
</feature>
<dbReference type="Proteomes" id="UP000011602">
    <property type="component" value="Unassembled WGS sequence"/>
</dbReference>
<dbReference type="PATRIC" id="fig|1227499.3.peg.1503"/>
<keyword evidence="1" id="KW-0812">Transmembrane</keyword>
<feature type="transmembrane region" description="Helical" evidence="1">
    <location>
        <begin position="159"/>
        <end position="176"/>
    </location>
</feature>
<sequence length="306" mass="32377">MWFDPAIVEAVRDAVPTWLGVILVLLSYLGSVYLIAPGLIAAYWANRDLAAPWIGGIVGCYGMMSITKSYHSGTRPTVEPPVSSADFPSALVPLYEHAAHISTASFPSGHALAATIIVGLLVVDLPVSTFPKRFVAGLAAVGWVGFTRVGLGVHYHGDVAGGIAYGLAFLAVYYLARRILTRRTSLDAAGAAFAVGLVVGLVAAAYVGSRNSYIVLGGAIGGLFAWHYAPTIARRMRGTVWERLAPVAGLAVVLVTWYVAEMELGTYALMVPLAAFLVAAVVLVPWIAPTGDLWTSAKRRGWKHGS</sequence>
<dbReference type="AlphaFoldDB" id="L9XAR7"/>
<gene>
    <name evidence="3" type="ORF">C493_07474</name>
</gene>
<feature type="transmembrane region" description="Helical" evidence="1">
    <location>
        <begin position="20"/>
        <end position="42"/>
    </location>
</feature>